<evidence type="ECO:0000313" key="2">
    <source>
        <dbReference type="Proteomes" id="UP000006443"/>
    </source>
</evidence>
<comment type="caution">
    <text evidence="1">The sequence shown here is derived from an EMBL/GenBank/DDBJ whole genome shotgun (WGS) entry which is preliminary data.</text>
</comment>
<name>C0GI43_DETAL</name>
<gene>
    <name evidence="1" type="ORF">DealDRAFT_2152</name>
</gene>
<reference evidence="1 2" key="1">
    <citation type="submission" date="2009-02" db="EMBL/GenBank/DDBJ databases">
        <title>Sequencing of the draft genome and assembly of Dethiobacter alkaliphilus AHT 1.</title>
        <authorList>
            <consortium name="US DOE Joint Genome Institute (JGI-PGF)"/>
            <person name="Lucas S."/>
            <person name="Copeland A."/>
            <person name="Lapidus A."/>
            <person name="Glavina del Rio T."/>
            <person name="Dalin E."/>
            <person name="Tice H."/>
            <person name="Bruce D."/>
            <person name="Goodwin L."/>
            <person name="Pitluck S."/>
            <person name="Larimer F."/>
            <person name="Land M.L."/>
            <person name="Hauser L."/>
            <person name="Muyzer G."/>
        </authorList>
    </citation>
    <scope>NUCLEOTIDE SEQUENCE [LARGE SCALE GENOMIC DNA]</scope>
    <source>
        <strain evidence="1 2">AHT 1</strain>
    </source>
</reference>
<dbReference type="EMBL" id="ACJM01000010">
    <property type="protein sequence ID" value="EEG77117.1"/>
    <property type="molecule type" value="Genomic_DNA"/>
</dbReference>
<dbReference type="Proteomes" id="UP000006443">
    <property type="component" value="Unassembled WGS sequence"/>
</dbReference>
<dbReference type="AlphaFoldDB" id="C0GI43"/>
<dbReference type="RefSeq" id="WP_008517290.1">
    <property type="nucleotide sequence ID" value="NZ_ACJM01000010.1"/>
</dbReference>
<dbReference type="Pfam" id="PF21835">
    <property type="entry name" value="YIEGIA_cap"/>
    <property type="match status" value="1"/>
</dbReference>
<evidence type="ECO:0000313" key="1">
    <source>
        <dbReference type="EMBL" id="EEG77117.1"/>
    </source>
</evidence>
<protein>
    <submittedName>
        <fullName evidence="1">Uncharacterized protein</fullName>
    </submittedName>
</protein>
<dbReference type="OrthoDB" id="1955035at2"/>
<dbReference type="InterPro" id="IPR054055">
    <property type="entry name" value="YpzH"/>
</dbReference>
<organism evidence="1 2">
    <name type="scientific">Dethiobacter alkaliphilus AHT 1</name>
    <dbReference type="NCBI Taxonomy" id="555088"/>
    <lineage>
        <taxon>Bacteria</taxon>
        <taxon>Bacillati</taxon>
        <taxon>Bacillota</taxon>
        <taxon>Dethiobacteria</taxon>
        <taxon>Dethiobacterales</taxon>
        <taxon>Dethiobacteraceae</taxon>
        <taxon>Dethiobacter</taxon>
    </lineage>
</organism>
<dbReference type="STRING" id="555088.DealDRAFT_2152"/>
<sequence length="62" mass="6854">MDVAIKKLILAAVTTHDKQVSGVPTFYADNEEERARMSTILSRVLEAVAHDMGNGVYIIVKH</sequence>
<proteinExistence type="predicted"/>
<keyword evidence="2" id="KW-1185">Reference proteome</keyword>
<accession>C0GI43</accession>